<organism evidence="1 2">
    <name type="scientific">Dendrobium nobile</name>
    <name type="common">Orchid</name>
    <dbReference type="NCBI Taxonomy" id="94219"/>
    <lineage>
        <taxon>Eukaryota</taxon>
        <taxon>Viridiplantae</taxon>
        <taxon>Streptophyta</taxon>
        <taxon>Embryophyta</taxon>
        <taxon>Tracheophyta</taxon>
        <taxon>Spermatophyta</taxon>
        <taxon>Magnoliopsida</taxon>
        <taxon>Liliopsida</taxon>
        <taxon>Asparagales</taxon>
        <taxon>Orchidaceae</taxon>
        <taxon>Epidendroideae</taxon>
        <taxon>Malaxideae</taxon>
        <taxon>Dendrobiinae</taxon>
        <taxon>Dendrobium</taxon>
    </lineage>
</organism>
<sequence>MSQQGEITTFDFSLGLKFNLTFIIFDILTPQQISIHYKGKSIIKEIQIRLIVQES</sequence>
<protein>
    <submittedName>
        <fullName evidence="1">Uncharacterized protein</fullName>
    </submittedName>
</protein>
<dbReference type="Proteomes" id="UP000829196">
    <property type="component" value="Unassembled WGS sequence"/>
</dbReference>
<reference evidence="1" key="1">
    <citation type="journal article" date="2022" name="Front. Genet.">
        <title>Chromosome-Scale Assembly of the Dendrobium nobile Genome Provides Insights Into the Molecular Mechanism of the Biosynthesis of the Medicinal Active Ingredient of Dendrobium.</title>
        <authorList>
            <person name="Xu Q."/>
            <person name="Niu S.-C."/>
            <person name="Li K.-L."/>
            <person name="Zheng P.-J."/>
            <person name="Zhang X.-J."/>
            <person name="Jia Y."/>
            <person name="Liu Y."/>
            <person name="Niu Y.-X."/>
            <person name="Yu L.-H."/>
            <person name="Chen D.-F."/>
            <person name="Zhang G.-Q."/>
        </authorList>
    </citation>
    <scope>NUCLEOTIDE SEQUENCE</scope>
    <source>
        <tissue evidence="1">Leaf</tissue>
    </source>
</reference>
<evidence type="ECO:0000313" key="2">
    <source>
        <dbReference type="Proteomes" id="UP000829196"/>
    </source>
</evidence>
<name>A0A8T3BHK3_DENNO</name>
<evidence type="ECO:0000313" key="1">
    <source>
        <dbReference type="EMBL" id="KAI0511697.1"/>
    </source>
</evidence>
<dbReference type="EMBL" id="JAGYWB010000009">
    <property type="protein sequence ID" value="KAI0511697.1"/>
    <property type="molecule type" value="Genomic_DNA"/>
</dbReference>
<accession>A0A8T3BHK3</accession>
<comment type="caution">
    <text evidence="1">The sequence shown here is derived from an EMBL/GenBank/DDBJ whole genome shotgun (WGS) entry which is preliminary data.</text>
</comment>
<gene>
    <name evidence="1" type="ORF">KFK09_012329</name>
</gene>
<dbReference type="AlphaFoldDB" id="A0A8T3BHK3"/>
<keyword evidence="2" id="KW-1185">Reference proteome</keyword>
<proteinExistence type="predicted"/>